<feature type="region of interest" description="Disordered" evidence="1">
    <location>
        <begin position="53"/>
        <end position="135"/>
    </location>
</feature>
<dbReference type="EMBL" id="JACEIK010002020">
    <property type="protein sequence ID" value="MCD9558500.1"/>
    <property type="molecule type" value="Genomic_DNA"/>
</dbReference>
<accession>A0ABS8UK86</accession>
<proteinExistence type="predicted"/>
<protein>
    <submittedName>
        <fullName evidence="2">Uncharacterized protein</fullName>
    </submittedName>
</protein>
<evidence type="ECO:0000313" key="2">
    <source>
        <dbReference type="EMBL" id="MCD9558500.1"/>
    </source>
</evidence>
<feature type="compositionally biased region" description="Basic and acidic residues" evidence="1">
    <location>
        <begin position="73"/>
        <end position="85"/>
    </location>
</feature>
<keyword evidence="3" id="KW-1185">Reference proteome</keyword>
<reference evidence="2 3" key="1">
    <citation type="journal article" date="2021" name="BMC Genomics">
        <title>Datura genome reveals duplications of psychoactive alkaloid biosynthetic genes and high mutation rate following tissue culture.</title>
        <authorList>
            <person name="Rajewski A."/>
            <person name="Carter-House D."/>
            <person name="Stajich J."/>
            <person name="Litt A."/>
        </authorList>
    </citation>
    <scope>NUCLEOTIDE SEQUENCE [LARGE SCALE GENOMIC DNA]</scope>
    <source>
        <strain evidence="2">AR-01</strain>
    </source>
</reference>
<gene>
    <name evidence="2" type="ORF">HAX54_015897</name>
</gene>
<evidence type="ECO:0000256" key="1">
    <source>
        <dbReference type="SAM" id="MobiDB-lite"/>
    </source>
</evidence>
<evidence type="ECO:0000313" key="3">
    <source>
        <dbReference type="Proteomes" id="UP000823775"/>
    </source>
</evidence>
<organism evidence="2 3">
    <name type="scientific">Datura stramonium</name>
    <name type="common">Jimsonweed</name>
    <name type="synonym">Common thornapple</name>
    <dbReference type="NCBI Taxonomy" id="4076"/>
    <lineage>
        <taxon>Eukaryota</taxon>
        <taxon>Viridiplantae</taxon>
        <taxon>Streptophyta</taxon>
        <taxon>Embryophyta</taxon>
        <taxon>Tracheophyta</taxon>
        <taxon>Spermatophyta</taxon>
        <taxon>Magnoliopsida</taxon>
        <taxon>eudicotyledons</taxon>
        <taxon>Gunneridae</taxon>
        <taxon>Pentapetalae</taxon>
        <taxon>asterids</taxon>
        <taxon>lamiids</taxon>
        <taxon>Solanales</taxon>
        <taxon>Solanaceae</taxon>
        <taxon>Solanoideae</taxon>
        <taxon>Datureae</taxon>
        <taxon>Datura</taxon>
    </lineage>
</organism>
<name>A0ABS8UK86_DATST</name>
<feature type="compositionally biased region" description="Basic and acidic residues" evidence="1">
    <location>
        <begin position="95"/>
        <end position="110"/>
    </location>
</feature>
<sequence>MILSNRSIEPANQIHRGAAGSPGLGESGAGWLRSASELPGELLLNKLVKLKPLPPAPSPNPEPEAPEGAIMLHDSEIKNLRDHAIARASASEHPNPLRERERAFPPRDKSSLPSSAKAEGSLTARPTRRAGTKLDLSDPMPIFFKGVHHIIRKIDLVEKSMSYSITLRER</sequence>
<comment type="caution">
    <text evidence="2">The sequence shown here is derived from an EMBL/GenBank/DDBJ whole genome shotgun (WGS) entry which is preliminary data.</text>
</comment>
<dbReference type="Proteomes" id="UP000823775">
    <property type="component" value="Unassembled WGS sequence"/>
</dbReference>
<feature type="region of interest" description="Disordered" evidence="1">
    <location>
        <begin position="1"/>
        <end position="31"/>
    </location>
</feature>
<feature type="compositionally biased region" description="Pro residues" evidence="1">
    <location>
        <begin position="53"/>
        <end position="63"/>
    </location>
</feature>